<evidence type="ECO:0000256" key="3">
    <source>
        <dbReference type="ARBA" id="ARBA00022692"/>
    </source>
</evidence>
<protein>
    <recommendedName>
        <fullName evidence="6">GDT1 family protein</fullName>
    </recommendedName>
</protein>
<dbReference type="AlphaFoldDB" id="A0A061AZG9"/>
<dbReference type="OrthoDB" id="442680at2759"/>
<keyword evidence="4 6" id="KW-1133">Transmembrane helix</keyword>
<evidence type="ECO:0000313" key="9">
    <source>
        <dbReference type="EMBL" id="CDR42622.1"/>
    </source>
</evidence>
<accession>A0A061AZG9</accession>
<keyword evidence="5 6" id="KW-0472">Membrane</keyword>
<feature type="transmembrane region" description="Helical" evidence="6">
    <location>
        <begin position="264"/>
        <end position="282"/>
    </location>
</feature>
<reference evidence="9" key="1">
    <citation type="journal article" date="2014" name="Genome Announc.">
        <title>Genome sequence of the yeast Cyberlindnera fabianii (Hansenula fabianii).</title>
        <authorList>
            <person name="Freel K.C."/>
            <person name="Sarilar V."/>
            <person name="Neuveglise C."/>
            <person name="Devillers H."/>
            <person name="Friedrich A."/>
            <person name="Schacherer J."/>
        </authorList>
    </citation>
    <scope>NUCLEOTIDE SEQUENCE</scope>
    <source>
        <strain evidence="9">YJS4271</strain>
    </source>
</reference>
<dbReference type="GO" id="GO:0032468">
    <property type="term" value="P:Golgi calcium ion homeostasis"/>
    <property type="evidence" value="ECO:0007669"/>
    <property type="project" value="TreeGrafter"/>
</dbReference>
<evidence type="ECO:0000256" key="2">
    <source>
        <dbReference type="ARBA" id="ARBA00009190"/>
    </source>
</evidence>
<dbReference type="GO" id="GO:0032472">
    <property type="term" value="P:Golgi calcium ion transport"/>
    <property type="evidence" value="ECO:0007669"/>
    <property type="project" value="TreeGrafter"/>
</dbReference>
<evidence type="ECO:0000256" key="6">
    <source>
        <dbReference type="RuleBase" id="RU365102"/>
    </source>
</evidence>
<evidence type="ECO:0000256" key="4">
    <source>
        <dbReference type="ARBA" id="ARBA00022989"/>
    </source>
</evidence>
<sequence>MKYTYLLAIAQLAIAIDISQLGSLNGPHARVVPTKRGIAADIDVPESNTVPIEDTTSKLASAIKVPSTAVGGTAGSTVKSTYTNGSPETKKSTGGAAVTTEEDDTDGSGSKAGGNPFLMAISMIVVSEIGDKTFLISALMAMRHSRFLVFSASFASLAIMTILSGIVGHTLPTLLSQRVTQFLAAGLFVVFGFKLTQEGLAMSSSMGVDEELAEVEEELTVSDMNYEMNDVESGRASALKTGPTSFMAQTVDTVLSLLTQLKQVTSQLISPLWVQVFVMIFLGEWGDRSQIATIAMAAGSNYWAVILGAVIGHGLCTAAAVVGGKMLASRISMRTVTLGGAFAFFVFAIMYFVAAWNYEPEQ</sequence>
<evidence type="ECO:0000256" key="1">
    <source>
        <dbReference type="ARBA" id="ARBA00004141"/>
    </source>
</evidence>
<comment type="subcellular location">
    <subcellularLocation>
        <location evidence="1 6">Membrane</location>
        <topology evidence="1 6">Multi-pass membrane protein</topology>
    </subcellularLocation>
</comment>
<dbReference type="Pfam" id="PF01169">
    <property type="entry name" value="GDT1"/>
    <property type="match status" value="2"/>
</dbReference>
<name>A0A061AZG9_CYBFA</name>
<keyword evidence="3 6" id="KW-0812">Transmembrane</keyword>
<feature type="transmembrane region" description="Helical" evidence="6">
    <location>
        <begin position="336"/>
        <end position="358"/>
    </location>
</feature>
<feature type="transmembrane region" description="Helical" evidence="6">
    <location>
        <begin position="179"/>
        <end position="196"/>
    </location>
</feature>
<gene>
    <name evidence="9" type="ORF">CYFA0S_10e00386g</name>
</gene>
<dbReference type="InterPro" id="IPR001727">
    <property type="entry name" value="GDT1-like"/>
</dbReference>
<proteinExistence type="inferred from homology"/>
<feature type="compositionally biased region" description="Polar residues" evidence="7">
    <location>
        <begin position="75"/>
        <end position="87"/>
    </location>
</feature>
<dbReference type="VEuPathDB" id="FungiDB:BON22_3246"/>
<feature type="transmembrane region" description="Helical" evidence="6">
    <location>
        <begin position="302"/>
        <end position="324"/>
    </location>
</feature>
<feature type="signal peptide" evidence="8">
    <location>
        <begin position="1"/>
        <end position="15"/>
    </location>
</feature>
<feature type="region of interest" description="Disordered" evidence="7">
    <location>
        <begin position="69"/>
        <end position="111"/>
    </location>
</feature>
<dbReference type="GO" id="GO:0005384">
    <property type="term" value="F:manganese ion transmembrane transporter activity"/>
    <property type="evidence" value="ECO:0007669"/>
    <property type="project" value="TreeGrafter"/>
</dbReference>
<evidence type="ECO:0000256" key="5">
    <source>
        <dbReference type="ARBA" id="ARBA00023136"/>
    </source>
</evidence>
<dbReference type="PANTHER" id="PTHR12608:SF1">
    <property type="entry name" value="TRANSMEMBRANE PROTEIN 165"/>
    <property type="match status" value="1"/>
</dbReference>
<dbReference type="GO" id="GO:0000329">
    <property type="term" value="C:fungal-type vacuole membrane"/>
    <property type="evidence" value="ECO:0007669"/>
    <property type="project" value="TreeGrafter"/>
</dbReference>
<evidence type="ECO:0000256" key="7">
    <source>
        <dbReference type="SAM" id="MobiDB-lite"/>
    </source>
</evidence>
<dbReference type="PANTHER" id="PTHR12608">
    <property type="entry name" value="TRANSMEMBRANE PROTEIN HTP-1 RELATED"/>
    <property type="match status" value="1"/>
</dbReference>
<dbReference type="GO" id="GO:0005794">
    <property type="term" value="C:Golgi apparatus"/>
    <property type="evidence" value="ECO:0007669"/>
    <property type="project" value="TreeGrafter"/>
</dbReference>
<dbReference type="PhylomeDB" id="A0A061AZG9"/>
<evidence type="ECO:0000256" key="8">
    <source>
        <dbReference type="SAM" id="SignalP"/>
    </source>
</evidence>
<dbReference type="GO" id="GO:0015085">
    <property type="term" value="F:calcium ion transmembrane transporter activity"/>
    <property type="evidence" value="ECO:0007669"/>
    <property type="project" value="TreeGrafter"/>
</dbReference>
<keyword evidence="8" id="KW-0732">Signal</keyword>
<feature type="transmembrane region" description="Helical" evidence="6">
    <location>
        <begin position="147"/>
        <end position="167"/>
    </location>
</feature>
<dbReference type="EMBL" id="LK052895">
    <property type="protein sequence ID" value="CDR42622.1"/>
    <property type="molecule type" value="Genomic_DNA"/>
</dbReference>
<feature type="chain" id="PRO_5012520043" description="GDT1 family protein" evidence="8">
    <location>
        <begin position="16"/>
        <end position="362"/>
    </location>
</feature>
<organism evidence="9">
    <name type="scientific">Cyberlindnera fabianii</name>
    <name type="common">Yeast</name>
    <name type="synonym">Hansenula fabianii</name>
    <dbReference type="NCBI Taxonomy" id="36022"/>
    <lineage>
        <taxon>Eukaryota</taxon>
        <taxon>Fungi</taxon>
        <taxon>Dikarya</taxon>
        <taxon>Ascomycota</taxon>
        <taxon>Saccharomycotina</taxon>
        <taxon>Saccharomycetes</taxon>
        <taxon>Phaffomycetales</taxon>
        <taxon>Phaffomycetaceae</taxon>
        <taxon>Cyberlindnera</taxon>
    </lineage>
</organism>
<comment type="similarity">
    <text evidence="2 6">Belongs to the GDT1 family.</text>
</comment>